<gene>
    <name evidence="1" type="ORF">EWV91_12800</name>
</gene>
<sequence length="106" mass="10851">MVNQTKTTLTFTSGSISHGNNPNIVVSTLESGHQATVFIANSDGAGVEGNVSVSGDNIGLELYYDNPVVGSNSGDVTINTAPRGFSKQVNVGSGDNNTITYTLSVG</sequence>
<comment type="caution">
    <text evidence="1">The sequence shown here is derived from an EMBL/GenBank/DDBJ whole genome shotgun (WGS) entry which is preliminary data.</text>
</comment>
<dbReference type="AlphaFoldDB" id="A0A552FI56"/>
<dbReference type="EMBL" id="SFBF01000244">
    <property type="protein sequence ID" value="TRU46410.1"/>
    <property type="molecule type" value="Genomic_DNA"/>
</dbReference>
<dbReference type="Proteomes" id="UP000320293">
    <property type="component" value="Unassembled WGS sequence"/>
</dbReference>
<organism evidence="1 2">
    <name type="scientific">Microcystis aeruginosa Ma_QC_Ca_00000000_S207</name>
    <dbReference type="NCBI Taxonomy" id="2486251"/>
    <lineage>
        <taxon>Bacteria</taxon>
        <taxon>Bacillati</taxon>
        <taxon>Cyanobacteriota</taxon>
        <taxon>Cyanophyceae</taxon>
        <taxon>Oscillatoriophycideae</taxon>
        <taxon>Chroococcales</taxon>
        <taxon>Microcystaceae</taxon>
        <taxon>Microcystis</taxon>
    </lineage>
</organism>
<proteinExistence type="predicted"/>
<name>A0A552FI56_MICAE</name>
<evidence type="ECO:0000313" key="1">
    <source>
        <dbReference type="EMBL" id="TRU46410.1"/>
    </source>
</evidence>
<accession>A0A552FI56</accession>
<protein>
    <submittedName>
        <fullName evidence="1">Uncharacterized protein</fullName>
    </submittedName>
</protein>
<dbReference type="Gene3D" id="2.60.270.50">
    <property type="match status" value="1"/>
</dbReference>
<reference evidence="1 2" key="1">
    <citation type="submission" date="2019-01" db="EMBL/GenBank/DDBJ databases">
        <title>Coherence of Microcystis species and biogeography revealed through population genomics.</title>
        <authorList>
            <person name="Perez-Carrascal O.M."/>
            <person name="Terrat Y."/>
            <person name="Giani A."/>
            <person name="Fortin N."/>
            <person name="Tromas N."/>
            <person name="Shapiro B.J."/>
        </authorList>
    </citation>
    <scope>NUCLEOTIDE SEQUENCE [LARGE SCALE GENOMIC DNA]</scope>
    <source>
        <strain evidence="1">Ma_QC_Ca_00000000_S207</strain>
    </source>
</reference>
<evidence type="ECO:0000313" key="2">
    <source>
        <dbReference type="Proteomes" id="UP000320293"/>
    </source>
</evidence>